<proteinExistence type="predicted"/>
<comment type="caution">
    <text evidence="2">The sequence shown here is derived from an EMBL/GenBank/DDBJ whole genome shotgun (WGS) entry which is preliminary data.</text>
</comment>
<dbReference type="InterPro" id="IPR001623">
    <property type="entry name" value="DnaJ_domain"/>
</dbReference>
<dbReference type="Gene3D" id="1.10.287.110">
    <property type="entry name" value="DnaJ domain"/>
    <property type="match status" value="1"/>
</dbReference>
<dbReference type="InterPro" id="IPR036869">
    <property type="entry name" value="J_dom_sf"/>
</dbReference>
<accession>A0ABY0IG22</accession>
<sequence length="215" mass="24976">MTTEKNYYEVLEVAPNASADEIFKAYTTAKTAYSGDSIALYSLLSEEEAHKVLELIEEAYNILSNPTKRKKYNQARGIVVEDETNFMATSKPKEEKETESQVMSQMNKLVAKKRYGLEYEQDTEFEKEIEQCSEYTGEFLKRVREYKKVDIARLADMTKISKTYLQYIENEDVEKMPAIVYVRGFVYQYAKVLKLNPDLVANSYLQRIKALKEAK</sequence>
<dbReference type="EMBL" id="QDKL01000002">
    <property type="protein sequence ID" value="RZF21884.1"/>
    <property type="molecule type" value="Genomic_DNA"/>
</dbReference>
<dbReference type="PRINTS" id="PR00625">
    <property type="entry name" value="JDOMAIN"/>
</dbReference>
<gene>
    <name evidence="2" type="ORF">DAY19_09345</name>
</gene>
<feature type="domain" description="J" evidence="1">
    <location>
        <begin position="6"/>
        <end position="76"/>
    </location>
</feature>
<evidence type="ECO:0000313" key="3">
    <source>
        <dbReference type="Proteomes" id="UP000443582"/>
    </source>
</evidence>
<evidence type="ECO:0000313" key="2">
    <source>
        <dbReference type="EMBL" id="RZF21884.1"/>
    </source>
</evidence>
<name>A0ABY0IG22_9BACT</name>
<dbReference type="InterPro" id="IPR010982">
    <property type="entry name" value="Lambda_DNA-bd_dom_sf"/>
</dbReference>
<dbReference type="SUPFAM" id="SSF47413">
    <property type="entry name" value="lambda repressor-like DNA-binding domains"/>
    <property type="match status" value="1"/>
</dbReference>
<dbReference type="SUPFAM" id="SSF46565">
    <property type="entry name" value="Chaperone J-domain"/>
    <property type="match status" value="1"/>
</dbReference>
<dbReference type="Gene3D" id="1.10.260.40">
    <property type="entry name" value="lambda repressor-like DNA-binding domains"/>
    <property type="match status" value="1"/>
</dbReference>
<dbReference type="PANTHER" id="PTHR34475:SF1">
    <property type="entry name" value="CYTOSKELETON PROTEIN RODZ"/>
    <property type="match status" value="1"/>
</dbReference>
<dbReference type="RefSeq" id="WP_115361729.1">
    <property type="nucleotide sequence ID" value="NZ_QDKL01000002.1"/>
</dbReference>
<dbReference type="Pfam" id="PF13413">
    <property type="entry name" value="HTH_25"/>
    <property type="match status" value="1"/>
</dbReference>
<dbReference type="CDD" id="cd00093">
    <property type="entry name" value="HTH_XRE"/>
    <property type="match status" value="1"/>
</dbReference>
<keyword evidence="3" id="KW-1185">Reference proteome</keyword>
<dbReference type="PANTHER" id="PTHR34475">
    <property type="match status" value="1"/>
</dbReference>
<protein>
    <recommendedName>
        <fullName evidence="1">J domain-containing protein</fullName>
    </recommendedName>
</protein>
<evidence type="ECO:0000259" key="1">
    <source>
        <dbReference type="PROSITE" id="PS50076"/>
    </source>
</evidence>
<dbReference type="InterPro" id="IPR001387">
    <property type="entry name" value="Cro/C1-type_HTH"/>
</dbReference>
<reference evidence="3" key="1">
    <citation type="journal article" date="2019" name="Int. J. Syst. Evol. Microbiol.">
        <title>Halobacteriovorax valvorus sp. nov., a novel prokaryotic predator isolated from coastal seawater of China.</title>
        <authorList>
            <person name="Chen M.-X."/>
        </authorList>
    </citation>
    <scope>NUCLEOTIDE SEQUENCE [LARGE SCALE GENOMIC DNA]</scope>
    <source>
        <strain evidence="3">BL9</strain>
    </source>
</reference>
<dbReference type="Pfam" id="PF00226">
    <property type="entry name" value="DnaJ"/>
    <property type="match status" value="1"/>
</dbReference>
<dbReference type="PROSITE" id="PS50076">
    <property type="entry name" value="DNAJ_2"/>
    <property type="match status" value="1"/>
</dbReference>
<organism evidence="2 3">
    <name type="scientific">Halobacteriovorax vibrionivorans</name>
    <dbReference type="NCBI Taxonomy" id="2152716"/>
    <lineage>
        <taxon>Bacteria</taxon>
        <taxon>Pseudomonadati</taxon>
        <taxon>Bdellovibrionota</taxon>
        <taxon>Bacteriovoracia</taxon>
        <taxon>Bacteriovoracales</taxon>
        <taxon>Halobacteriovoraceae</taxon>
        <taxon>Halobacteriovorax</taxon>
    </lineage>
</organism>
<dbReference type="CDD" id="cd06257">
    <property type="entry name" value="DnaJ"/>
    <property type="match status" value="1"/>
</dbReference>
<dbReference type="InterPro" id="IPR050400">
    <property type="entry name" value="Bact_Cytoskel_RodZ"/>
</dbReference>
<dbReference type="Proteomes" id="UP000443582">
    <property type="component" value="Unassembled WGS sequence"/>
</dbReference>